<keyword evidence="3" id="KW-1185">Reference proteome</keyword>
<feature type="region of interest" description="Disordered" evidence="1">
    <location>
        <begin position="52"/>
        <end position="74"/>
    </location>
</feature>
<reference evidence="3" key="1">
    <citation type="journal article" date="2019" name="Int. J. Syst. Evol. Microbiol.">
        <title>The Global Catalogue of Microorganisms (GCM) 10K type strain sequencing project: providing services to taxonomists for standard genome sequencing and annotation.</title>
        <authorList>
            <consortium name="The Broad Institute Genomics Platform"/>
            <consortium name="The Broad Institute Genome Sequencing Center for Infectious Disease"/>
            <person name="Wu L."/>
            <person name="Ma J."/>
        </authorList>
    </citation>
    <scope>NUCLEOTIDE SEQUENCE [LARGE SCALE GENOMIC DNA]</scope>
    <source>
        <strain evidence="3">KLKA75</strain>
    </source>
</reference>
<evidence type="ECO:0000256" key="1">
    <source>
        <dbReference type="SAM" id="MobiDB-lite"/>
    </source>
</evidence>
<accession>A0ABV9UA02</accession>
<dbReference type="Proteomes" id="UP001595872">
    <property type="component" value="Unassembled WGS sequence"/>
</dbReference>
<evidence type="ECO:0000313" key="3">
    <source>
        <dbReference type="Proteomes" id="UP001595872"/>
    </source>
</evidence>
<name>A0ABV9UA02_9ACTN</name>
<dbReference type="EMBL" id="JBHSIT010000013">
    <property type="protein sequence ID" value="MFC4912659.1"/>
    <property type="molecule type" value="Genomic_DNA"/>
</dbReference>
<evidence type="ECO:0000313" key="2">
    <source>
        <dbReference type="EMBL" id="MFC4912659.1"/>
    </source>
</evidence>
<gene>
    <name evidence="2" type="ORF">ACFPCY_35535</name>
</gene>
<organism evidence="2 3">
    <name type="scientific">Actinomadura gamaensis</name>
    <dbReference type="NCBI Taxonomy" id="1763541"/>
    <lineage>
        <taxon>Bacteria</taxon>
        <taxon>Bacillati</taxon>
        <taxon>Actinomycetota</taxon>
        <taxon>Actinomycetes</taxon>
        <taxon>Streptosporangiales</taxon>
        <taxon>Thermomonosporaceae</taxon>
        <taxon>Actinomadura</taxon>
    </lineage>
</organism>
<proteinExistence type="predicted"/>
<protein>
    <submittedName>
        <fullName evidence="2">Uncharacterized protein</fullName>
    </submittedName>
</protein>
<dbReference type="RefSeq" id="WP_378262806.1">
    <property type="nucleotide sequence ID" value="NZ_JBHSIT010000013.1"/>
</dbReference>
<sequence>MNDKPLLDELRVAFERLDPVPDDVLAAGRSALTWRDPDADLAELTDERDHGLVGARGAGNAGSAGSAASEGGAGGPRLLTFRASGRTVELQVSGTGRDLALSGRLAPASAADIRLRHPHTDELFARADETGCFVLTAVPDGLISLVFHLPDASCVVTSWIRL</sequence>
<comment type="caution">
    <text evidence="2">The sequence shown here is derived from an EMBL/GenBank/DDBJ whole genome shotgun (WGS) entry which is preliminary data.</text>
</comment>